<accession>A0A2P8IFE0</accession>
<evidence type="ECO:0000313" key="2">
    <source>
        <dbReference type="EMBL" id="PSL57186.1"/>
    </source>
</evidence>
<gene>
    <name evidence="2" type="ORF">B0I31_102164</name>
</gene>
<feature type="compositionally biased region" description="Basic and acidic residues" evidence="1">
    <location>
        <begin position="172"/>
        <end position="188"/>
    </location>
</feature>
<reference evidence="2 3" key="1">
    <citation type="submission" date="2018-03" db="EMBL/GenBank/DDBJ databases">
        <title>Genomic Encyclopedia of Type Strains, Phase III (KMG-III): the genomes of soil and plant-associated and newly described type strains.</title>
        <authorList>
            <person name="Whitman W."/>
        </authorList>
    </citation>
    <scope>NUCLEOTIDE SEQUENCE [LARGE SCALE GENOMIC DNA]</scope>
    <source>
        <strain evidence="2 3">CGMCC 4.7097</strain>
    </source>
</reference>
<comment type="caution">
    <text evidence="2">The sequence shown here is derived from an EMBL/GenBank/DDBJ whole genome shotgun (WGS) entry which is preliminary data.</text>
</comment>
<evidence type="ECO:0000256" key="1">
    <source>
        <dbReference type="SAM" id="MobiDB-lite"/>
    </source>
</evidence>
<proteinExistence type="predicted"/>
<dbReference type="AlphaFoldDB" id="A0A2P8IFE0"/>
<dbReference type="EMBL" id="PYAX01000002">
    <property type="protein sequence ID" value="PSL57186.1"/>
    <property type="molecule type" value="Genomic_DNA"/>
</dbReference>
<sequence length="364" mass="40258">MNGTAWVHYGQIYVESGDDSYGMGECFGGQVNGLCGGAVPGTLFLVTGLHTGDIAFTVELHDRPPPVGDEWEEVVEVSFRPAGPVALVGWAGEESWPLGDLAEVDYRVRYCAVGMDEGHQMDDREDDEPTTERYLLQFWPAPPEPDRVVRQTSEHAAYSHRYAREQPPPPTAEEKAEASRRAREEQERAAAQARLAAEERAWGGRLPSERLRQLRGTALSLASLDRPLVDALAEAEPTVQRQVARWAIRRAFTEAGLADIDWIAPALTAMDRGEPLPPPFGDDRRPWELLFADERVPRTVVTTLDGRHDDFSQQAMALPAIFAELEPDPLTSACDAVWTAVSTYGPGRHGALFTELRSAFPMIE</sequence>
<keyword evidence="3" id="KW-1185">Reference proteome</keyword>
<protein>
    <submittedName>
        <fullName evidence="2">Uncharacterized protein</fullName>
    </submittedName>
</protein>
<evidence type="ECO:0000313" key="3">
    <source>
        <dbReference type="Proteomes" id="UP000241118"/>
    </source>
</evidence>
<feature type="region of interest" description="Disordered" evidence="1">
    <location>
        <begin position="159"/>
        <end position="196"/>
    </location>
</feature>
<organism evidence="2 3">
    <name type="scientific">Saccharothrix carnea</name>
    <dbReference type="NCBI Taxonomy" id="1280637"/>
    <lineage>
        <taxon>Bacteria</taxon>
        <taxon>Bacillati</taxon>
        <taxon>Actinomycetota</taxon>
        <taxon>Actinomycetes</taxon>
        <taxon>Pseudonocardiales</taxon>
        <taxon>Pseudonocardiaceae</taxon>
        <taxon>Saccharothrix</taxon>
    </lineage>
</organism>
<dbReference type="Proteomes" id="UP000241118">
    <property type="component" value="Unassembled WGS sequence"/>
</dbReference>
<name>A0A2P8IFE0_SACCR</name>